<dbReference type="KEGG" id="ehx:EMIHUDRAFT_242146"/>
<accession>A0A0D3JA02</accession>
<dbReference type="AlphaFoldDB" id="A0A0D3JA02"/>
<sequence>MIRRGPARTPFLAAVQPACAALRQPAVLGPVRAASYYEVVDGHKRDRKALDAAREAVKGKGDGVISKADTKAILATLVDGQGVTAAEFGTAFVILRDFKFTAPAKKLFIQELALAQPQA</sequence>
<reference evidence="2" key="1">
    <citation type="journal article" date="2013" name="Nature">
        <title>Pan genome of the phytoplankton Emiliania underpins its global distribution.</title>
        <authorList>
            <person name="Read B.A."/>
            <person name="Kegel J."/>
            <person name="Klute M.J."/>
            <person name="Kuo A."/>
            <person name="Lefebvre S.C."/>
            <person name="Maumus F."/>
            <person name="Mayer C."/>
            <person name="Miller J."/>
            <person name="Monier A."/>
            <person name="Salamov A."/>
            <person name="Young J."/>
            <person name="Aguilar M."/>
            <person name="Claverie J.M."/>
            <person name="Frickenhaus S."/>
            <person name="Gonzalez K."/>
            <person name="Herman E.K."/>
            <person name="Lin Y.C."/>
            <person name="Napier J."/>
            <person name="Ogata H."/>
            <person name="Sarno A.F."/>
            <person name="Shmutz J."/>
            <person name="Schroeder D."/>
            <person name="de Vargas C."/>
            <person name="Verret F."/>
            <person name="von Dassow P."/>
            <person name="Valentin K."/>
            <person name="Van de Peer Y."/>
            <person name="Wheeler G."/>
            <person name="Dacks J.B."/>
            <person name="Delwiche C.F."/>
            <person name="Dyhrman S.T."/>
            <person name="Glockner G."/>
            <person name="John U."/>
            <person name="Richards T."/>
            <person name="Worden A.Z."/>
            <person name="Zhang X."/>
            <person name="Grigoriev I.V."/>
            <person name="Allen A.E."/>
            <person name="Bidle K."/>
            <person name="Borodovsky M."/>
            <person name="Bowler C."/>
            <person name="Brownlee C."/>
            <person name="Cock J.M."/>
            <person name="Elias M."/>
            <person name="Gladyshev V.N."/>
            <person name="Groth M."/>
            <person name="Guda C."/>
            <person name="Hadaegh A."/>
            <person name="Iglesias-Rodriguez M.D."/>
            <person name="Jenkins J."/>
            <person name="Jones B.M."/>
            <person name="Lawson T."/>
            <person name="Leese F."/>
            <person name="Lindquist E."/>
            <person name="Lobanov A."/>
            <person name="Lomsadze A."/>
            <person name="Malik S.B."/>
            <person name="Marsh M.E."/>
            <person name="Mackinder L."/>
            <person name="Mock T."/>
            <person name="Mueller-Roeber B."/>
            <person name="Pagarete A."/>
            <person name="Parker M."/>
            <person name="Probert I."/>
            <person name="Quesneville H."/>
            <person name="Raines C."/>
            <person name="Rensing S.A."/>
            <person name="Riano-Pachon D.M."/>
            <person name="Richier S."/>
            <person name="Rokitta S."/>
            <person name="Shiraiwa Y."/>
            <person name="Soanes D.M."/>
            <person name="van der Giezen M."/>
            <person name="Wahlund T.M."/>
            <person name="Williams B."/>
            <person name="Wilson W."/>
            <person name="Wolfe G."/>
            <person name="Wurch L.L."/>
        </authorList>
    </citation>
    <scope>NUCLEOTIDE SEQUENCE</scope>
</reference>
<evidence type="ECO:0000313" key="2">
    <source>
        <dbReference type="Proteomes" id="UP000013827"/>
    </source>
</evidence>
<dbReference type="HOGENOM" id="CLU_2065905_0_0_1"/>
<organism evidence="1 2">
    <name type="scientific">Emiliania huxleyi (strain CCMP1516)</name>
    <dbReference type="NCBI Taxonomy" id="280463"/>
    <lineage>
        <taxon>Eukaryota</taxon>
        <taxon>Haptista</taxon>
        <taxon>Haptophyta</taxon>
        <taxon>Prymnesiophyceae</taxon>
        <taxon>Isochrysidales</taxon>
        <taxon>Noelaerhabdaceae</taxon>
        <taxon>Emiliania</taxon>
    </lineage>
</organism>
<dbReference type="Proteomes" id="UP000013827">
    <property type="component" value="Unassembled WGS sequence"/>
</dbReference>
<evidence type="ECO:0000313" key="1">
    <source>
        <dbReference type="EnsemblProtists" id="EOD20337"/>
    </source>
</evidence>
<proteinExistence type="predicted"/>
<name>A0A0D3JA02_EMIH1</name>
<reference evidence="1" key="2">
    <citation type="submission" date="2024-10" db="UniProtKB">
        <authorList>
            <consortium name="EnsemblProtists"/>
        </authorList>
    </citation>
    <scope>IDENTIFICATION</scope>
</reference>
<dbReference type="RefSeq" id="XP_005772766.1">
    <property type="nucleotide sequence ID" value="XM_005772709.1"/>
</dbReference>
<protein>
    <recommendedName>
        <fullName evidence="3">EF-hand domain-containing protein</fullName>
    </recommendedName>
</protein>
<dbReference type="EnsemblProtists" id="EOD20337">
    <property type="protein sequence ID" value="EOD20337"/>
    <property type="gene ID" value="EMIHUDRAFT_242146"/>
</dbReference>
<dbReference type="GeneID" id="17265882"/>
<keyword evidence="2" id="KW-1185">Reference proteome</keyword>
<evidence type="ECO:0008006" key="3">
    <source>
        <dbReference type="Google" id="ProtNLM"/>
    </source>
</evidence>
<dbReference type="PaxDb" id="2903-EOD20337"/>